<evidence type="ECO:0000256" key="1">
    <source>
        <dbReference type="PROSITE-ProRule" id="PRU00221"/>
    </source>
</evidence>
<dbReference type="PROSITE" id="PS50082">
    <property type="entry name" value="WD_REPEATS_2"/>
    <property type="match status" value="1"/>
</dbReference>
<sequence length="383" mass="43062">MEMGQMPSEPLNLGKSLHLQSYTAPSSLEPQSSLHDYSRRDFFQFENFYSKLKNHIMHFQLRSLVVCSDSLQSGIFYPSMCLHDTHLKQLCRLMADSTVLEKRAMRLDCIQDSRSLKVSCNSRISCMACSAQRLASGTFEGEVIFQDIEDPENTALVGEYLLTSSVDGITNCLAFMSFKAESLFAVNSLCVSLHHRNMALWVGDHVDAFMVDYRCPKMLQSFHVLHGQNDYNFCCDWSHTNEPLLITGSQDGTMRLWDNRKTTESVYCWNSALGSPIYELNKKALGGPVINCTLSHCGDYVIWAETLDHVGIVLVDDLVNSRPEKHLGLQSIDFIGKSIGLNSVPIDGCSEQLVIGINDHPLSGILTYKLETADKLPQFDFLF</sequence>
<keyword evidence="1" id="KW-0853">WD repeat</keyword>
<dbReference type="InterPro" id="IPR015943">
    <property type="entry name" value="WD40/YVTN_repeat-like_dom_sf"/>
</dbReference>
<dbReference type="Proteomes" id="UP000268321">
    <property type="component" value="Unassembled WGS sequence"/>
</dbReference>
<dbReference type="SMART" id="SM00320">
    <property type="entry name" value="WD40"/>
    <property type="match status" value="1"/>
</dbReference>
<dbReference type="PANTHER" id="PTHR43991">
    <property type="entry name" value="WD REPEAT PROTEIN (AFU_ORTHOLOGUE AFUA_8G05640)-RELATED"/>
    <property type="match status" value="1"/>
</dbReference>
<evidence type="ECO:0000313" key="3">
    <source>
        <dbReference type="Proteomes" id="UP000268321"/>
    </source>
</evidence>
<dbReference type="Gene3D" id="2.130.10.10">
    <property type="entry name" value="YVTN repeat-like/Quinoprotein amine dehydrogenase"/>
    <property type="match status" value="1"/>
</dbReference>
<dbReference type="PANTHER" id="PTHR43991:SF12">
    <property type="entry name" value="WD REPEAT PROTEIN (AFU_ORTHOLOGUE AFUA_8G05640)"/>
    <property type="match status" value="1"/>
</dbReference>
<evidence type="ECO:0000313" key="2">
    <source>
        <dbReference type="EMBL" id="RKP28791.1"/>
    </source>
</evidence>
<accession>A0A4P9Z9V6</accession>
<keyword evidence="3" id="KW-1185">Reference proteome</keyword>
<proteinExistence type="predicted"/>
<protein>
    <submittedName>
        <fullName evidence="2">Uncharacterized protein</fullName>
    </submittedName>
</protein>
<dbReference type="EMBL" id="ML004584">
    <property type="protein sequence ID" value="RKP28791.1"/>
    <property type="molecule type" value="Genomic_DNA"/>
</dbReference>
<organism evidence="2 3">
    <name type="scientific">Metschnikowia bicuspidata</name>
    <dbReference type="NCBI Taxonomy" id="27322"/>
    <lineage>
        <taxon>Eukaryota</taxon>
        <taxon>Fungi</taxon>
        <taxon>Dikarya</taxon>
        <taxon>Ascomycota</taxon>
        <taxon>Saccharomycotina</taxon>
        <taxon>Pichiomycetes</taxon>
        <taxon>Metschnikowiaceae</taxon>
        <taxon>Metschnikowia</taxon>
    </lineage>
</organism>
<reference evidence="3" key="1">
    <citation type="journal article" date="2018" name="Nat. Microbiol.">
        <title>Leveraging single-cell genomics to expand the fungal tree of life.</title>
        <authorList>
            <person name="Ahrendt S.R."/>
            <person name="Quandt C.A."/>
            <person name="Ciobanu D."/>
            <person name="Clum A."/>
            <person name="Salamov A."/>
            <person name="Andreopoulos B."/>
            <person name="Cheng J.F."/>
            <person name="Woyke T."/>
            <person name="Pelin A."/>
            <person name="Henrissat B."/>
            <person name="Reynolds N.K."/>
            <person name="Benny G.L."/>
            <person name="Smith M.E."/>
            <person name="James T.Y."/>
            <person name="Grigoriev I.V."/>
        </authorList>
    </citation>
    <scope>NUCLEOTIDE SEQUENCE [LARGE SCALE GENOMIC DNA]</scope>
    <source>
        <strain evidence="3">Baker2002</strain>
    </source>
</reference>
<feature type="repeat" description="WD" evidence="1">
    <location>
        <begin position="225"/>
        <end position="258"/>
    </location>
</feature>
<name>A0A4P9Z9V6_9ASCO</name>
<dbReference type="InterPro" id="IPR001680">
    <property type="entry name" value="WD40_rpt"/>
</dbReference>
<gene>
    <name evidence="2" type="ORF">METBISCDRAFT_32103</name>
</gene>
<dbReference type="OrthoDB" id="20669at2759"/>
<dbReference type="AlphaFoldDB" id="A0A4P9Z9V6"/>
<dbReference type="InterPro" id="IPR036322">
    <property type="entry name" value="WD40_repeat_dom_sf"/>
</dbReference>
<dbReference type="SUPFAM" id="SSF50978">
    <property type="entry name" value="WD40 repeat-like"/>
    <property type="match status" value="1"/>
</dbReference>